<reference evidence="1" key="1">
    <citation type="journal article" date="2014" name="Int. J. Syst. Evol. Microbiol.">
        <title>Complete genome sequence of Corynebacterium casei LMG S-19264T (=DSM 44701T), isolated from a smear-ripened cheese.</title>
        <authorList>
            <consortium name="US DOE Joint Genome Institute (JGI-PGF)"/>
            <person name="Walter F."/>
            <person name="Albersmeier A."/>
            <person name="Kalinowski J."/>
            <person name="Ruckert C."/>
        </authorList>
    </citation>
    <scope>NUCLEOTIDE SEQUENCE</scope>
    <source>
        <strain evidence="1">KCTC 12368</strain>
    </source>
</reference>
<protein>
    <recommendedName>
        <fullName evidence="3">DUF4861 domain-containing protein</fullName>
    </recommendedName>
</protein>
<reference evidence="1" key="2">
    <citation type="submission" date="2020-09" db="EMBL/GenBank/DDBJ databases">
        <authorList>
            <person name="Sun Q."/>
            <person name="Kim S."/>
        </authorList>
    </citation>
    <scope>NUCLEOTIDE SEQUENCE</scope>
    <source>
        <strain evidence="1">KCTC 12368</strain>
    </source>
</reference>
<evidence type="ECO:0000313" key="1">
    <source>
        <dbReference type="EMBL" id="GGZ16533.1"/>
    </source>
</evidence>
<name>A0A918PNH6_9BACT</name>
<dbReference type="RefSeq" id="WP_018474123.1">
    <property type="nucleotide sequence ID" value="NZ_BMWX01000001.1"/>
</dbReference>
<dbReference type="EMBL" id="BMWX01000001">
    <property type="protein sequence ID" value="GGZ16533.1"/>
    <property type="molecule type" value="Genomic_DNA"/>
</dbReference>
<dbReference type="AlphaFoldDB" id="A0A918PNH6"/>
<gene>
    <name evidence="1" type="ORF">GCM10007049_06120</name>
</gene>
<evidence type="ECO:0000313" key="2">
    <source>
        <dbReference type="Proteomes" id="UP000619457"/>
    </source>
</evidence>
<organism evidence="1 2">
    <name type="scientific">Echinicola pacifica</name>
    <dbReference type="NCBI Taxonomy" id="346377"/>
    <lineage>
        <taxon>Bacteria</taxon>
        <taxon>Pseudomonadati</taxon>
        <taxon>Bacteroidota</taxon>
        <taxon>Cytophagia</taxon>
        <taxon>Cytophagales</taxon>
        <taxon>Cyclobacteriaceae</taxon>
        <taxon>Echinicola</taxon>
    </lineage>
</organism>
<accession>A0A918PNH6</accession>
<proteinExistence type="predicted"/>
<keyword evidence="2" id="KW-1185">Reference proteome</keyword>
<evidence type="ECO:0008006" key="3">
    <source>
        <dbReference type="Google" id="ProtNLM"/>
    </source>
</evidence>
<dbReference type="PROSITE" id="PS51257">
    <property type="entry name" value="PROKAR_LIPOPROTEIN"/>
    <property type="match status" value="1"/>
</dbReference>
<dbReference type="Proteomes" id="UP000619457">
    <property type="component" value="Unassembled WGS sequence"/>
</dbReference>
<dbReference type="Pfam" id="PF16153">
    <property type="entry name" value="DUF4861"/>
    <property type="match status" value="1"/>
</dbReference>
<comment type="caution">
    <text evidence="1">The sequence shown here is derived from an EMBL/GenBank/DDBJ whole genome shotgun (WGS) entry which is preliminary data.</text>
</comment>
<dbReference type="InterPro" id="IPR032342">
    <property type="entry name" value="DUF4861"/>
</dbReference>
<sequence length="303" mass="35004">MKKITMRRALTGKGLYIALISLFILASCHSHKQTRESSYARYIPERADDFAWENDLVAFRAYGPAMRDRPEDSGIDCWLKRVHYPIIDKWYKQNVEKKSYHRDHGEGYDPYHVGSSRGCGGLGLWARDSLISSDTYTEWKIIKQKTKDTKFVLSYEWQYAGDHYKEEKQISIRLGNRYYEAVSTFWKNGKIAVNLPIAIGITTHDGKAEVSRELSSGWLACWENIDGYGLGTGIMMNPKHIREFKLVDAQRKDEGNALFITETDKEGQVHYQAGYGWEKAGEIKSFAEWQSYLSEHSLFHTTK</sequence>